<feature type="region of interest" description="Disordered" evidence="1">
    <location>
        <begin position="1"/>
        <end position="325"/>
    </location>
</feature>
<evidence type="ECO:0000313" key="3">
    <source>
        <dbReference type="Proteomes" id="UP000239210"/>
    </source>
</evidence>
<dbReference type="Proteomes" id="UP000239210">
    <property type="component" value="Unassembled WGS sequence"/>
</dbReference>
<sequence length="325" mass="35501">MTRRAWRPTGGEGPQCTRTRNSPSCRPPGWPCGSMCRRGIGRGRPLAPASSTHRPARWPAGRRARHGAASGAPRPAARARMPSGHRARCRRCWPDQGGEDAQRVRRVDERRGRRREAPQRAVVPVEGRGAWGSQPRTVRGRWRDRPARRPPDGEPTAGRGSPRNGAGCLRSGQNLVSSRWSSPRREWPGRRPHRDGERRRRGGQGGTGCGPWRARKTSHPVGSRQESAVTPSGSHLARRPRRGRRSSVRFRLTPGRHPGHHPSLVTSAGARRRDQSRPALAGDCGGRSGAGGSPAPVDSGLRSARPSSPQPHGRRRSRPALTPPT</sequence>
<gene>
    <name evidence="2" type="ORF">LY71_107105</name>
</gene>
<protein>
    <submittedName>
        <fullName evidence="2">Uncharacterized protein</fullName>
    </submittedName>
</protein>
<proteinExistence type="predicted"/>
<feature type="compositionally biased region" description="Low complexity" evidence="1">
    <location>
        <begin position="67"/>
        <end position="80"/>
    </location>
</feature>
<feature type="compositionally biased region" description="Basic and acidic residues" evidence="1">
    <location>
        <begin position="141"/>
        <end position="152"/>
    </location>
</feature>
<feature type="compositionally biased region" description="Gly residues" evidence="1">
    <location>
        <begin position="283"/>
        <end position="292"/>
    </location>
</feature>
<evidence type="ECO:0000313" key="2">
    <source>
        <dbReference type="EMBL" id="PRY49023.1"/>
    </source>
</evidence>
<comment type="caution">
    <text evidence="2">The sequence shown here is derived from an EMBL/GenBank/DDBJ whole genome shotgun (WGS) entry which is preliminary data.</text>
</comment>
<name>A0A2T0TTP9_9ACTN</name>
<dbReference type="AlphaFoldDB" id="A0A2T0TTP9"/>
<dbReference type="EMBL" id="PVTG01000007">
    <property type="protein sequence ID" value="PRY49023.1"/>
    <property type="molecule type" value="Genomic_DNA"/>
</dbReference>
<keyword evidence="3" id="KW-1185">Reference proteome</keyword>
<organism evidence="2 3">
    <name type="scientific">Geodermatophilus tzadiensis</name>
    <dbReference type="NCBI Taxonomy" id="1137988"/>
    <lineage>
        <taxon>Bacteria</taxon>
        <taxon>Bacillati</taxon>
        <taxon>Actinomycetota</taxon>
        <taxon>Actinomycetes</taxon>
        <taxon>Geodermatophilales</taxon>
        <taxon>Geodermatophilaceae</taxon>
        <taxon>Geodermatophilus</taxon>
    </lineage>
</organism>
<feature type="compositionally biased region" description="Basic residues" evidence="1">
    <location>
        <begin position="236"/>
        <end position="248"/>
    </location>
</feature>
<feature type="compositionally biased region" description="Basic and acidic residues" evidence="1">
    <location>
        <begin position="100"/>
        <end position="118"/>
    </location>
</feature>
<reference evidence="2 3" key="1">
    <citation type="submission" date="2018-03" db="EMBL/GenBank/DDBJ databases">
        <title>Genomic Encyclopedia of Archaeal and Bacterial Type Strains, Phase II (KMG-II): from individual species to whole genera.</title>
        <authorList>
            <person name="Goeker M."/>
        </authorList>
    </citation>
    <scope>NUCLEOTIDE SEQUENCE [LARGE SCALE GENOMIC DNA]</scope>
    <source>
        <strain evidence="2 3">DSM 45416</strain>
    </source>
</reference>
<feature type="compositionally biased region" description="Basic and acidic residues" evidence="1">
    <location>
        <begin position="183"/>
        <end position="198"/>
    </location>
</feature>
<accession>A0A2T0TTP9</accession>
<evidence type="ECO:0000256" key="1">
    <source>
        <dbReference type="SAM" id="MobiDB-lite"/>
    </source>
</evidence>
<feature type="compositionally biased region" description="Basic residues" evidence="1">
    <location>
        <begin position="54"/>
        <end position="66"/>
    </location>
</feature>
<feature type="compositionally biased region" description="Polar residues" evidence="1">
    <location>
        <begin position="224"/>
        <end position="233"/>
    </location>
</feature>